<evidence type="ECO:0000313" key="2">
    <source>
        <dbReference type="Proteomes" id="UP001059480"/>
    </source>
</evidence>
<dbReference type="EMBL" id="JANHNZ010000005">
    <property type="protein sequence ID" value="MCQ9210175.1"/>
    <property type="molecule type" value="Genomic_DNA"/>
</dbReference>
<protein>
    <submittedName>
        <fullName evidence="1">Uncharacterized protein</fullName>
    </submittedName>
</protein>
<keyword evidence="2" id="KW-1185">Reference proteome</keyword>
<dbReference type="RefSeq" id="WP_256945289.1">
    <property type="nucleotide sequence ID" value="NZ_JANHNZ010000005.1"/>
</dbReference>
<evidence type="ECO:0000313" key="1">
    <source>
        <dbReference type="EMBL" id="MCQ9210175.1"/>
    </source>
</evidence>
<gene>
    <name evidence="1" type="ORF">NPA36_06385</name>
</gene>
<dbReference type="Proteomes" id="UP001059480">
    <property type="component" value="Unassembled WGS sequence"/>
</dbReference>
<sequence>MEGYMTDKQFNEVLSTILVILENSETVDEAIEKIETQFMK</sequence>
<reference evidence="1" key="3">
    <citation type="journal article" date="2023" name="Microbiol. Resour. Announc.">
        <title>Draft Genome Sequence of Granulicatella sp. Strain S8, Isolated from a Marine Fish, Seriola quinqueradiata.</title>
        <authorList>
            <person name="Lee M."/>
            <person name="Farooq A."/>
            <person name="Jeong J.B."/>
            <person name="Jung M.Y."/>
        </authorList>
    </citation>
    <scope>NUCLEOTIDE SEQUENCE</scope>
    <source>
        <strain evidence="1">S8</strain>
    </source>
</reference>
<proteinExistence type="predicted"/>
<reference evidence="1" key="2">
    <citation type="journal article" date="2023" name="Curr. Microbiol.">
        <title>Granulicatella seriolae sp. nov., a Novel Facultative Anaerobe Isolated from Yellowtail Marine Fish.</title>
        <authorList>
            <person name="Lee M."/>
            <person name="Choi Y.J."/>
            <person name="Farooq A."/>
            <person name="Jeong J.B."/>
            <person name="Jung M.Y."/>
        </authorList>
    </citation>
    <scope>NUCLEOTIDE SEQUENCE</scope>
    <source>
        <strain evidence="1">S8</strain>
    </source>
</reference>
<reference evidence="1" key="1">
    <citation type="submission" date="2022-07" db="EMBL/GenBank/DDBJ databases">
        <authorList>
            <person name="Jung M.-Y."/>
            <person name="Lee M."/>
        </authorList>
    </citation>
    <scope>NUCLEOTIDE SEQUENCE</scope>
    <source>
        <strain evidence="1">S8</strain>
    </source>
</reference>
<comment type="caution">
    <text evidence="1">The sequence shown here is derived from an EMBL/GenBank/DDBJ whole genome shotgun (WGS) entry which is preliminary data.</text>
</comment>
<accession>A0ABT1WP07</accession>
<organism evidence="1 2">
    <name type="scientific">Granulicatella seriolae</name>
    <dbReference type="NCBI Taxonomy" id="2967226"/>
    <lineage>
        <taxon>Bacteria</taxon>
        <taxon>Bacillati</taxon>
        <taxon>Bacillota</taxon>
        <taxon>Bacilli</taxon>
        <taxon>Lactobacillales</taxon>
        <taxon>Carnobacteriaceae</taxon>
        <taxon>Granulicatella</taxon>
    </lineage>
</organism>
<name>A0ABT1WP07_9LACT</name>